<evidence type="ECO:0000313" key="8">
    <source>
        <dbReference type="Proteomes" id="UP000028042"/>
    </source>
</evidence>
<dbReference type="GeneID" id="93074381"/>
<dbReference type="KEGG" id="cpae:CPAST_c22340"/>
<comment type="pathway">
    <text evidence="4">Phospholipid metabolism.</text>
</comment>
<dbReference type="EMBL" id="CP009268">
    <property type="protein sequence ID" value="AJA52292.1"/>
    <property type="molecule type" value="Genomic_DNA"/>
</dbReference>
<evidence type="ECO:0000259" key="5">
    <source>
        <dbReference type="Pfam" id="PF08241"/>
    </source>
</evidence>
<evidence type="ECO:0000313" key="9">
    <source>
        <dbReference type="Proteomes" id="UP000030905"/>
    </source>
</evidence>
<dbReference type="Pfam" id="PF08241">
    <property type="entry name" value="Methyltransf_11"/>
    <property type="match status" value="1"/>
</dbReference>
<evidence type="ECO:0000256" key="1">
    <source>
        <dbReference type="ARBA" id="ARBA00005189"/>
    </source>
</evidence>
<comment type="pathway">
    <text evidence="1">Lipid metabolism.</text>
</comment>
<protein>
    <submittedName>
        <fullName evidence="7">Methyltransferase type 11</fullName>
    </submittedName>
    <submittedName>
        <fullName evidence="6">UbiE/COQ5 family methyltransferase</fullName>
    </submittedName>
</protein>
<evidence type="ECO:0000313" key="7">
    <source>
        <dbReference type="EMBL" id="KRU11698.1"/>
    </source>
</evidence>
<dbReference type="InterPro" id="IPR029063">
    <property type="entry name" value="SAM-dependent_MTases_sf"/>
</dbReference>
<dbReference type="GO" id="GO:0008757">
    <property type="term" value="F:S-adenosylmethionine-dependent methyltransferase activity"/>
    <property type="evidence" value="ECO:0007669"/>
    <property type="project" value="InterPro"/>
</dbReference>
<evidence type="ECO:0000256" key="4">
    <source>
        <dbReference type="ARBA" id="ARBA00025707"/>
    </source>
</evidence>
<dbReference type="GO" id="GO:0032259">
    <property type="term" value="P:methylation"/>
    <property type="evidence" value="ECO:0007669"/>
    <property type="project" value="UniProtKB-KW"/>
</dbReference>
<dbReference type="Proteomes" id="UP000030905">
    <property type="component" value="Chromosome"/>
</dbReference>
<evidence type="ECO:0000313" key="6">
    <source>
        <dbReference type="EMBL" id="AJA52292.1"/>
    </source>
</evidence>
<dbReference type="InterPro" id="IPR013216">
    <property type="entry name" value="Methyltransf_11"/>
</dbReference>
<dbReference type="KEGG" id="cpat:CLPA_c22340"/>
<evidence type="ECO:0000256" key="2">
    <source>
        <dbReference type="ARBA" id="ARBA00022603"/>
    </source>
</evidence>
<dbReference type="PANTHER" id="PTHR44307:SF2">
    <property type="entry name" value="PHOSPHOETHANOLAMINE METHYLTRANSFERASE ISOFORM X1"/>
    <property type="match status" value="1"/>
</dbReference>
<reference evidence="7" key="2">
    <citation type="submission" date="2015-10" db="EMBL/GenBank/DDBJ databases">
        <title>Improved Draft Genome Sequence of Clostridium pasteurianum Strain ATCC 6013 (DSM 525) Using a Hybrid Next-Generation Sequencing Approach.</title>
        <authorList>
            <person name="Pyne M.E."/>
            <person name="Utturkar S.M."/>
            <person name="Brown S.D."/>
            <person name="Moo-Young M."/>
            <person name="Chung D.A."/>
            <person name="Chou P.C."/>
        </authorList>
    </citation>
    <scope>NUCLEOTIDE SEQUENCE</scope>
    <source>
        <strain evidence="7">ATCC 6013</strain>
    </source>
</reference>
<dbReference type="RefSeq" id="WP_003441717.1">
    <property type="nucleotide sequence ID" value="NZ_ANZB01000002.1"/>
</dbReference>
<proteinExistence type="predicted"/>
<evidence type="ECO:0000256" key="3">
    <source>
        <dbReference type="ARBA" id="ARBA00022679"/>
    </source>
</evidence>
<organism evidence="6 9">
    <name type="scientific">Clostridium pasteurianum DSM 525 = ATCC 6013</name>
    <dbReference type="NCBI Taxonomy" id="1262449"/>
    <lineage>
        <taxon>Bacteria</taxon>
        <taxon>Bacillati</taxon>
        <taxon>Bacillota</taxon>
        <taxon>Clostridia</taxon>
        <taxon>Eubacteriales</taxon>
        <taxon>Clostridiaceae</taxon>
        <taxon>Clostridium</taxon>
    </lineage>
</organism>
<dbReference type="PANTHER" id="PTHR44307">
    <property type="entry name" value="PHOSPHOETHANOLAMINE METHYLTRANSFERASE"/>
    <property type="match status" value="1"/>
</dbReference>
<keyword evidence="9" id="KW-1185">Reference proteome</keyword>
<dbReference type="PATRIC" id="fig|1262449.3.peg.758"/>
<dbReference type="AlphaFoldDB" id="A0A0H3J499"/>
<keyword evidence="2 6" id="KW-0489">Methyltransferase</keyword>
<dbReference type="eggNOG" id="COG0500">
    <property type="taxonomic scope" value="Bacteria"/>
</dbReference>
<dbReference type="Gene3D" id="3.40.50.150">
    <property type="entry name" value="Vaccinia Virus protein VP39"/>
    <property type="match status" value="1"/>
</dbReference>
<dbReference type="SUPFAM" id="SSF53335">
    <property type="entry name" value="S-adenosyl-L-methionine-dependent methyltransferases"/>
    <property type="match status" value="1"/>
</dbReference>
<name>A0A0H3J499_CLOPA</name>
<accession>A0A0H3J499</accession>
<dbReference type="EMBL" id="JPGY02000001">
    <property type="protein sequence ID" value="KRU11698.1"/>
    <property type="molecule type" value="Genomic_DNA"/>
</dbReference>
<gene>
    <name evidence="6" type="ORF">CLPA_c22340</name>
    <name evidence="7" type="ORF">CP6013_00945</name>
</gene>
<reference evidence="7 8" key="3">
    <citation type="journal article" name="Genome Announc.">
        <title>Improved Draft Genome Sequence of Clostridium pasteurianum Strain ATCC 6013 (DSM 525) Using a Hybrid Next-Generation Sequencing Approach.</title>
        <authorList>
            <person name="Pyne M.E."/>
            <person name="Utturkar S."/>
            <person name="Brown S.D."/>
            <person name="Moo-Young M."/>
            <person name="Chung D.A."/>
            <person name="Chou C.P."/>
        </authorList>
    </citation>
    <scope>NUCLEOTIDE SEQUENCE [LARGE SCALE GENOMIC DNA]</scope>
    <source>
        <strain evidence="7 8">ATCC 6013</strain>
    </source>
</reference>
<dbReference type="CDD" id="cd02440">
    <property type="entry name" value="AdoMet_MTases"/>
    <property type="match status" value="1"/>
</dbReference>
<sequence>MSDMAKRLNQCRKPAGDTGKVVVEDMNESHFELTGWGLRKVNIQENSKILDIGCGGGRTINRLASLTPKGKVFGIDYSIDCVNWASDYNKDLVAQGKVEIYNATVEKLPFEDEKFDFVSAVETIYFWPDVVDNLKEIKRVLKPSGKILVINEIYKDEKFKDRNDEYVKMGNLKIYTPKEFEELFKKAGYRNVQIEIKEEKNWICSVAEK</sequence>
<feature type="domain" description="Methyltransferase type 11" evidence="5">
    <location>
        <begin position="50"/>
        <end position="148"/>
    </location>
</feature>
<keyword evidence="3 6" id="KW-0808">Transferase</keyword>
<reference evidence="6 9" key="1">
    <citation type="journal article" date="2015" name="Genome Announc.">
        <title>Complete Genome Sequence of the Nitrogen-Fixing and Solvent-Producing Clostridium pasteurianum DSM 525.</title>
        <authorList>
            <person name="Poehlein A."/>
            <person name="Grosse-Honebrink A."/>
            <person name="Zhang Y."/>
            <person name="Minton N.P."/>
            <person name="Daniel R."/>
        </authorList>
    </citation>
    <scope>NUCLEOTIDE SEQUENCE [LARGE SCALE GENOMIC DNA]</scope>
    <source>
        <strain evidence="6">DSM 525</strain>
        <strain evidence="9">DSM 525 / ATCC 6013</strain>
    </source>
</reference>
<dbReference type="Proteomes" id="UP000028042">
    <property type="component" value="Unassembled WGS sequence"/>
</dbReference>